<dbReference type="PROSITE" id="PS00892">
    <property type="entry name" value="HIT_1"/>
    <property type="match status" value="1"/>
</dbReference>
<evidence type="ECO:0000313" key="5">
    <source>
        <dbReference type="EMBL" id="GGK07644.1"/>
    </source>
</evidence>
<dbReference type="CDD" id="cd01277">
    <property type="entry name" value="HINT_subgroup"/>
    <property type="match status" value="1"/>
</dbReference>
<gene>
    <name evidence="5" type="ORF">GCM10007043_22120</name>
</gene>
<dbReference type="Proteomes" id="UP000637720">
    <property type="component" value="Unassembled WGS sequence"/>
</dbReference>
<dbReference type="PROSITE" id="PS51084">
    <property type="entry name" value="HIT_2"/>
    <property type="match status" value="1"/>
</dbReference>
<dbReference type="RefSeq" id="WP_188818116.1">
    <property type="nucleotide sequence ID" value="NZ_BMOF01000065.1"/>
</dbReference>
<feature type="short sequence motif" description="Histidine triad motif" evidence="2 3">
    <location>
        <begin position="97"/>
        <end position="101"/>
    </location>
</feature>
<reference evidence="5" key="1">
    <citation type="journal article" date="2014" name="Int. J. Syst. Evol. Microbiol.">
        <title>Complete genome sequence of Corynebacterium casei LMG S-19264T (=DSM 44701T), isolated from a smear-ripened cheese.</title>
        <authorList>
            <consortium name="US DOE Joint Genome Institute (JGI-PGF)"/>
            <person name="Walter F."/>
            <person name="Albersmeier A."/>
            <person name="Kalinowski J."/>
            <person name="Ruckert C."/>
        </authorList>
    </citation>
    <scope>NUCLEOTIDE SEQUENCE</scope>
    <source>
        <strain evidence="5">JCM 14719</strain>
    </source>
</reference>
<organism evidence="5 6">
    <name type="scientific">Calditerricola satsumensis</name>
    <dbReference type="NCBI Taxonomy" id="373054"/>
    <lineage>
        <taxon>Bacteria</taxon>
        <taxon>Bacillati</taxon>
        <taxon>Bacillota</taxon>
        <taxon>Bacilli</taxon>
        <taxon>Bacillales</taxon>
        <taxon>Bacillaceae</taxon>
        <taxon>Calditerricola</taxon>
    </lineage>
</organism>
<proteinExistence type="predicted"/>
<keyword evidence="6" id="KW-1185">Reference proteome</keyword>
<sequence length="140" mass="15724">MSNCIFCAIAQNTAPAWVIYEDEHTMAFLDIAPATDGHTLVIPKRHVRDLWELSEADGRHVMVAAKRVAEWIKRALSPDGVNLFHATGAAAFQSVFHFHLHVVPRYNGDRVRKPWEPQPGDRDKMAAIAERIRRAAEMGG</sequence>
<dbReference type="PRINTS" id="PR00332">
    <property type="entry name" value="HISTRIAD"/>
</dbReference>
<dbReference type="Gene3D" id="3.30.428.10">
    <property type="entry name" value="HIT-like"/>
    <property type="match status" value="1"/>
</dbReference>
<evidence type="ECO:0000256" key="3">
    <source>
        <dbReference type="PROSITE-ProRule" id="PRU00464"/>
    </source>
</evidence>
<dbReference type="InterPro" id="IPR011146">
    <property type="entry name" value="HIT-like"/>
</dbReference>
<protein>
    <submittedName>
        <fullName evidence="5">Hypothetical histidine triad (HIT) protein</fullName>
    </submittedName>
</protein>
<dbReference type="GO" id="GO:0009117">
    <property type="term" value="P:nucleotide metabolic process"/>
    <property type="evidence" value="ECO:0007669"/>
    <property type="project" value="TreeGrafter"/>
</dbReference>
<evidence type="ECO:0000256" key="1">
    <source>
        <dbReference type="PIRSR" id="PIRSR601310-1"/>
    </source>
</evidence>
<feature type="active site" description="Tele-AMP-histidine intermediate" evidence="1">
    <location>
        <position position="99"/>
    </location>
</feature>
<feature type="domain" description="HIT" evidence="4">
    <location>
        <begin position="5"/>
        <end position="112"/>
    </location>
</feature>
<dbReference type="InterPro" id="IPR001310">
    <property type="entry name" value="Histidine_triad_HIT"/>
</dbReference>
<dbReference type="GO" id="GO:0003824">
    <property type="term" value="F:catalytic activity"/>
    <property type="evidence" value="ECO:0007669"/>
    <property type="project" value="InterPro"/>
</dbReference>
<comment type="caution">
    <text evidence="5">The sequence shown here is derived from an EMBL/GenBank/DDBJ whole genome shotgun (WGS) entry which is preliminary data.</text>
</comment>
<dbReference type="EMBL" id="BMOF01000065">
    <property type="protein sequence ID" value="GGK07644.1"/>
    <property type="molecule type" value="Genomic_DNA"/>
</dbReference>
<dbReference type="InterPro" id="IPR019808">
    <property type="entry name" value="Histidine_triad_CS"/>
</dbReference>
<dbReference type="InterPro" id="IPR036265">
    <property type="entry name" value="HIT-like_sf"/>
</dbReference>
<evidence type="ECO:0000256" key="2">
    <source>
        <dbReference type="PIRSR" id="PIRSR601310-3"/>
    </source>
</evidence>
<evidence type="ECO:0000313" key="6">
    <source>
        <dbReference type="Proteomes" id="UP000637720"/>
    </source>
</evidence>
<evidence type="ECO:0000259" key="4">
    <source>
        <dbReference type="PROSITE" id="PS51084"/>
    </source>
</evidence>
<dbReference type="InterPro" id="IPR039384">
    <property type="entry name" value="HINT"/>
</dbReference>
<reference evidence="5" key="2">
    <citation type="submission" date="2020-09" db="EMBL/GenBank/DDBJ databases">
        <authorList>
            <person name="Sun Q."/>
            <person name="Ohkuma M."/>
        </authorList>
    </citation>
    <scope>NUCLEOTIDE SEQUENCE</scope>
    <source>
        <strain evidence="5">JCM 14719</strain>
    </source>
</reference>
<accession>A0A8J3BEC5</accession>
<name>A0A8J3BEC5_9BACI</name>
<dbReference type="Pfam" id="PF01230">
    <property type="entry name" value="HIT"/>
    <property type="match status" value="1"/>
</dbReference>
<dbReference type="SUPFAM" id="SSF54197">
    <property type="entry name" value="HIT-like"/>
    <property type="match status" value="1"/>
</dbReference>
<dbReference type="AlphaFoldDB" id="A0A8J3BEC5"/>
<dbReference type="PANTHER" id="PTHR46648">
    <property type="entry name" value="HIT FAMILY PROTEIN 1"/>
    <property type="match status" value="1"/>
</dbReference>
<dbReference type="PANTHER" id="PTHR46648:SF1">
    <property type="entry name" value="ADENOSINE 5'-MONOPHOSPHORAMIDASE HNT1"/>
    <property type="match status" value="1"/>
</dbReference>